<sequence length="493" mass="53332">MVWCKSTVKENFRVEVNQVPVQQSEDIDAVLVPRQRFDGGIRAWSTVAGAWLAQFCVIGLPMSFGATEAFYARGYLSDYTTSDINWIGSLQLCLMFMLGIAVGRFFDAGYFHAIAIVGSTIFLFGMFMLSLAKEGQYYQVFLSQGLAMAIGSGIIYIPSSSAVSHHFKERRALAMGFITTGSAIGGFVFSTMFNHFFENSIGFAWGIRIGAFICLVCLIVANFLMRTNYPSKPPHISKELSSNSSCSSSSSATNKSQSGSLSFITTLLRNPSYSLNLLAAFLIGLASFAPVFSIELFAASYPQNISVGLRTYLLGILNLSSIIGRIVPGLIVDQFNRRRKGYNAVFMVFGICMSAAGVIALCMPLCTRAATVVVFSVLYGVFQGSATALFIPSVISLDKDMSTAGVRIGVASVPLGLAFLVGTPISGAIVQHNGTENPDWWAGAIYTGVLLLTASALLFIIHAMQTKKVRGKRRELQLTSEDGSSVEMETTKQ</sequence>
<keyword evidence="4" id="KW-0812">Transmembrane</keyword>
<comment type="similarity">
    <text evidence="2">Belongs to the major facilitator superfamily. Monocarboxylate porter (TC 2.A.1.13) family.</text>
</comment>
<keyword evidence="7" id="KW-1185">Reference proteome</keyword>
<feature type="region of interest" description="Disordered" evidence="3">
    <location>
        <begin position="472"/>
        <end position="493"/>
    </location>
</feature>
<feature type="transmembrane region" description="Helical" evidence="4">
    <location>
        <begin position="110"/>
        <end position="131"/>
    </location>
</feature>
<dbReference type="EMBL" id="JBANRG010000026">
    <property type="protein sequence ID" value="KAK7453440.1"/>
    <property type="molecule type" value="Genomic_DNA"/>
</dbReference>
<protein>
    <recommendedName>
        <fullName evidence="5">Major facilitator superfamily (MFS) profile domain-containing protein</fullName>
    </recommendedName>
</protein>
<proteinExistence type="inferred from homology"/>
<keyword evidence="4" id="KW-0472">Membrane</keyword>
<evidence type="ECO:0000313" key="6">
    <source>
        <dbReference type="EMBL" id="KAK7453440.1"/>
    </source>
</evidence>
<evidence type="ECO:0000259" key="5">
    <source>
        <dbReference type="PROSITE" id="PS50850"/>
    </source>
</evidence>
<dbReference type="PANTHER" id="PTHR11360">
    <property type="entry name" value="MONOCARBOXYLATE TRANSPORTER"/>
    <property type="match status" value="1"/>
</dbReference>
<feature type="transmembrane region" description="Helical" evidence="4">
    <location>
        <begin position="344"/>
        <end position="366"/>
    </location>
</feature>
<dbReference type="Pfam" id="PF07690">
    <property type="entry name" value="MFS_1"/>
    <property type="match status" value="1"/>
</dbReference>
<evidence type="ECO:0000256" key="3">
    <source>
        <dbReference type="SAM" id="MobiDB-lite"/>
    </source>
</evidence>
<dbReference type="InterPro" id="IPR050327">
    <property type="entry name" value="Proton-linked_MCT"/>
</dbReference>
<evidence type="ECO:0000313" key="7">
    <source>
        <dbReference type="Proteomes" id="UP001498398"/>
    </source>
</evidence>
<dbReference type="InterPro" id="IPR011701">
    <property type="entry name" value="MFS"/>
</dbReference>
<keyword evidence="4" id="KW-1133">Transmembrane helix</keyword>
<feature type="transmembrane region" description="Helical" evidence="4">
    <location>
        <begin position="441"/>
        <end position="464"/>
    </location>
</feature>
<dbReference type="InterPro" id="IPR020846">
    <property type="entry name" value="MFS_dom"/>
</dbReference>
<evidence type="ECO:0000256" key="2">
    <source>
        <dbReference type="ARBA" id="ARBA00006727"/>
    </source>
</evidence>
<evidence type="ECO:0000256" key="4">
    <source>
        <dbReference type="SAM" id="Phobius"/>
    </source>
</evidence>
<reference evidence="6 7" key="1">
    <citation type="submission" date="2024-01" db="EMBL/GenBank/DDBJ databases">
        <title>A draft genome for the cacao thread blight pathogen Marasmiellus scandens.</title>
        <authorList>
            <person name="Baruah I.K."/>
            <person name="Leung J."/>
            <person name="Bukari Y."/>
            <person name="Amoako-Attah I."/>
            <person name="Meinhardt L.W."/>
            <person name="Bailey B.A."/>
            <person name="Cohen S.P."/>
        </authorList>
    </citation>
    <scope>NUCLEOTIDE SEQUENCE [LARGE SCALE GENOMIC DNA]</scope>
    <source>
        <strain evidence="6 7">GH-19</strain>
    </source>
</reference>
<feature type="transmembrane region" description="Helical" evidence="4">
    <location>
        <begin position="43"/>
        <end position="64"/>
    </location>
</feature>
<feature type="domain" description="Major facilitator superfamily (MFS) profile" evidence="5">
    <location>
        <begin position="272"/>
        <end position="493"/>
    </location>
</feature>
<dbReference type="Proteomes" id="UP001498398">
    <property type="component" value="Unassembled WGS sequence"/>
</dbReference>
<feature type="transmembrane region" description="Helical" evidence="4">
    <location>
        <begin position="84"/>
        <end position="103"/>
    </location>
</feature>
<name>A0ABR1JAH2_9AGAR</name>
<dbReference type="InterPro" id="IPR036259">
    <property type="entry name" value="MFS_trans_sf"/>
</dbReference>
<gene>
    <name evidence="6" type="ORF">VKT23_011711</name>
</gene>
<feature type="transmembrane region" description="Helical" evidence="4">
    <location>
        <begin position="311"/>
        <end position="332"/>
    </location>
</feature>
<dbReference type="Gene3D" id="1.20.1250.20">
    <property type="entry name" value="MFS general substrate transporter like domains"/>
    <property type="match status" value="2"/>
</dbReference>
<comment type="subcellular location">
    <subcellularLocation>
        <location evidence="1">Membrane</location>
        <topology evidence="1">Multi-pass membrane protein</topology>
    </subcellularLocation>
</comment>
<accession>A0ABR1JAH2</accession>
<dbReference type="PROSITE" id="PS50850">
    <property type="entry name" value="MFS"/>
    <property type="match status" value="1"/>
</dbReference>
<dbReference type="SUPFAM" id="SSF103473">
    <property type="entry name" value="MFS general substrate transporter"/>
    <property type="match status" value="1"/>
</dbReference>
<organism evidence="6 7">
    <name type="scientific">Marasmiellus scandens</name>
    <dbReference type="NCBI Taxonomy" id="2682957"/>
    <lineage>
        <taxon>Eukaryota</taxon>
        <taxon>Fungi</taxon>
        <taxon>Dikarya</taxon>
        <taxon>Basidiomycota</taxon>
        <taxon>Agaricomycotina</taxon>
        <taxon>Agaricomycetes</taxon>
        <taxon>Agaricomycetidae</taxon>
        <taxon>Agaricales</taxon>
        <taxon>Marasmiineae</taxon>
        <taxon>Omphalotaceae</taxon>
        <taxon>Marasmiellus</taxon>
    </lineage>
</organism>
<feature type="transmembrane region" description="Helical" evidence="4">
    <location>
        <begin position="137"/>
        <end position="159"/>
    </location>
</feature>
<feature type="transmembrane region" description="Helical" evidence="4">
    <location>
        <begin position="408"/>
        <end position="429"/>
    </location>
</feature>
<comment type="caution">
    <text evidence="6">The sequence shown here is derived from an EMBL/GenBank/DDBJ whole genome shotgun (WGS) entry which is preliminary data.</text>
</comment>
<feature type="transmembrane region" description="Helical" evidence="4">
    <location>
        <begin position="372"/>
        <end position="396"/>
    </location>
</feature>
<dbReference type="PANTHER" id="PTHR11360:SF284">
    <property type="entry name" value="EG:103B4.3 PROTEIN-RELATED"/>
    <property type="match status" value="1"/>
</dbReference>
<evidence type="ECO:0000256" key="1">
    <source>
        <dbReference type="ARBA" id="ARBA00004141"/>
    </source>
</evidence>
<feature type="transmembrane region" description="Helical" evidence="4">
    <location>
        <begin position="171"/>
        <end position="193"/>
    </location>
</feature>
<feature type="transmembrane region" description="Helical" evidence="4">
    <location>
        <begin position="205"/>
        <end position="225"/>
    </location>
</feature>
<feature type="transmembrane region" description="Helical" evidence="4">
    <location>
        <begin position="277"/>
        <end position="299"/>
    </location>
</feature>